<feature type="domain" description="Epoxide hydrolase N-terminal" evidence="5">
    <location>
        <begin position="4"/>
        <end position="110"/>
    </location>
</feature>
<dbReference type="PANTHER" id="PTHR21661:SF35">
    <property type="entry name" value="EPOXIDE HYDROLASE"/>
    <property type="match status" value="1"/>
</dbReference>
<accession>A0A368BWC1</accession>
<evidence type="ECO:0000256" key="2">
    <source>
        <dbReference type="ARBA" id="ARBA00022797"/>
    </source>
</evidence>
<dbReference type="InterPro" id="IPR010497">
    <property type="entry name" value="Epoxide_hydro_N"/>
</dbReference>
<dbReference type="AlphaFoldDB" id="A0A368BWC1"/>
<comment type="similarity">
    <text evidence="1">Belongs to the peptidase S33 family.</text>
</comment>
<dbReference type="InterPro" id="IPR029058">
    <property type="entry name" value="AB_hydrolase_fold"/>
</dbReference>
<dbReference type="EMBL" id="QOPE01000011">
    <property type="protein sequence ID" value="RCL41531.1"/>
    <property type="molecule type" value="Genomic_DNA"/>
</dbReference>
<dbReference type="SUPFAM" id="SSF53474">
    <property type="entry name" value="alpha/beta-Hydrolases"/>
    <property type="match status" value="1"/>
</dbReference>
<evidence type="ECO:0000259" key="5">
    <source>
        <dbReference type="Pfam" id="PF06441"/>
    </source>
</evidence>
<evidence type="ECO:0000313" key="6">
    <source>
        <dbReference type="EMBL" id="RCL41531.1"/>
    </source>
</evidence>
<keyword evidence="2" id="KW-0058">Aromatic hydrocarbons catabolism</keyword>
<protein>
    <submittedName>
        <fullName evidence="6">Epoxide hydrolase</fullName>
    </submittedName>
</protein>
<dbReference type="PIRSF" id="PIRSF001112">
    <property type="entry name" value="Epoxide_hydrolase"/>
    <property type="match status" value="1"/>
</dbReference>
<name>A0A368BWC1_9GAMM</name>
<evidence type="ECO:0000256" key="4">
    <source>
        <dbReference type="PIRSR" id="PIRSR001112-1"/>
    </source>
</evidence>
<feature type="active site" description="Proton donor" evidence="4">
    <location>
        <position position="302"/>
    </location>
</feature>
<dbReference type="Pfam" id="PF06441">
    <property type="entry name" value="EHN"/>
    <property type="match status" value="1"/>
</dbReference>
<dbReference type="PRINTS" id="PR00412">
    <property type="entry name" value="EPOXHYDRLASE"/>
</dbReference>
<dbReference type="Proteomes" id="UP000253307">
    <property type="component" value="Unassembled WGS sequence"/>
</dbReference>
<keyword evidence="3 6" id="KW-0378">Hydrolase</keyword>
<evidence type="ECO:0000256" key="1">
    <source>
        <dbReference type="ARBA" id="ARBA00010088"/>
    </source>
</evidence>
<evidence type="ECO:0000313" key="7">
    <source>
        <dbReference type="Proteomes" id="UP000253307"/>
    </source>
</evidence>
<comment type="caution">
    <text evidence="6">The sequence shown here is derived from an EMBL/GenBank/DDBJ whole genome shotgun (WGS) entry which is preliminary data.</text>
</comment>
<dbReference type="GO" id="GO:0004301">
    <property type="term" value="F:epoxide hydrolase activity"/>
    <property type="evidence" value="ECO:0007669"/>
    <property type="project" value="TreeGrafter"/>
</dbReference>
<reference evidence="6 7" key="1">
    <citation type="journal article" date="2018" name="Microbiome">
        <title>Fine metagenomic profile of the Mediterranean stratified and mixed water columns revealed by assembly and recruitment.</title>
        <authorList>
            <person name="Haro-Moreno J.M."/>
            <person name="Lopez-Perez M."/>
            <person name="De La Torre J.R."/>
            <person name="Picazo A."/>
            <person name="Camacho A."/>
            <person name="Rodriguez-Valera F."/>
        </authorList>
    </citation>
    <scope>NUCLEOTIDE SEQUENCE [LARGE SCALE GENOMIC DNA]</scope>
    <source>
        <strain evidence="6">MED-G82</strain>
    </source>
</reference>
<feature type="active site" description="Proton acceptor" evidence="4">
    <location>
        <position position="352"/>
    </location>
</feature>
<evidence type="ECO:0000256" key="3">
    <source>
        <dbReference type="ARBA" id="ARBA00022801"/>
    </source>
</evidence>
<gene>
    <name evidence="6" type="ORF">DBW96_02015</name>
</gene>
<dbReference type="GO" id="GO:0097176">
    <property type="term" value="P:epoxide metabolic process"/>
    <property type="evidence" value="ECO:0007669"/>
    <property type="project" value="TreeGrafter"/>
</dbReference>
<proteinExistence type="inferred from homology"/>
<dbReference type="PANTHER" id="PTHR21661">
    <property type="entry name" value="EPOXIDE HYDROLASE 1-RELATED"/>
    <property type="match status" value="1"/>
</dbReference>
<sequence>MKNIEEFEVYVPQSKIDLLHEKIALSRWPDELNDNKWSLGTSLDYLKKATHAWVNDFSWRDHEALINNAGSHMFHSSSGLDIHFLHSKSKHKNAYPLVMTHGWPGSVQEFLSIIPILNEGIDGVSFDVVCPSMPGYGFSSKPNDFGMNSQEIAKINHELMLALGYKKYIAQGGDWGATVSKWMADQFKDSCEALHLNLVLAWPPDNDDPMQGVAEEEIEGMKNFEKYQEKGFGYFAIQSTKPQTVAYGLNDSPIGLAAWIIEKFHAWTDDNSDQLVIPLDHVLGIVSLYWYTETISSSMRLYYENGQTGFSFDYVDQPTGCAVFDHEIAKPPKAWAEKIYNIKHWDTHPGGHFAAMENPKILAESIVNLVKKGDLSAGK</sequence>
<feature type="active site" description="Nucleophile" evidence="4">
    <location>
        <position position="174"/>
    </location>
</feature>
<dbReference type="Gene3D" id="3.40.50.1820">
    <property type="entry name" value="alpha/beta hydrolase"/>
    <property type="match status" value="1"/>
</dbReference>
<organism evidence="6 7">
    <name type="scientific">SAR86 cluster bacterium</name>
    <dbReference type="NCBI Taxonomy" id="2030880"/>
    <lineage>
        <taxon>Bacteria</taxon>
        <taxon>Pseudomonadati</taxon>
        <taxon>Pseudomonadota</taxon>
        <taxon>Gammaproteobacteria</taxon>
        <taxon>SAR86 cluster</taxon>
    </lineage>
</organism>
<dbReference type="InterPro" id="IPR000639">
    <property type="entry name" value="Epox_hydrolase-like"/>
</dbReference>
<dbReference type="InterPro" id="IPR016292">
    <property type="entry name" value="Epoxide_hydrolase"/>
</dbReference>